<sequence>MSEYRAIDLENTKNELGTIEIAPEVIEVIAGLAASEVEGVHSLRGSFATDVAERFGRKNHGKGVKVDLGSEESGTTIDISVTLRYGVSIPEVAKNIQENIHQAIQTMTAIPLEAINVHIVGVQLNTTEESEQS</sequence>
<keyword evidence="3" id="KW-1185">Reference proteome</keyword>
<proteinExistence type="inferred from homology"/>
<name>A0ABW0U6X8_9BACI</name>
<accession>A0ABW0U6X8</accession>
<evidence type="ECO:0000313" key="3">
    <source>
        <dbReference type="Proteomes" id="UP001596143"/>
    </source>
</evidence>
<dbReference type="PANTHER" id="PTHR34297:SF1">
    <property type="entry name" value="ASP23_GLS24 FAMILY ENVELOPE STRESS RESPONSE PROTEIN"/>
    <property type="match status" value="1"/>
</dbReference>
<dbReference type="Pfam" id="PF03780">
    <property type="entry name" value="Asp23"/>
    <property type="match status" value="1"/>
</dbReference>
<comment type="caution">
    <text evidence="2">The sequence shown here is derived from an EMBL/GenBank/DDBJ whole genome shotgun (WGS) entry which is preliminary data.</text>
</comment>
<reference evidence="3" key="1">
    <citation type="journal article" date="2019" name="Int. J. Syst. Evol. Microbiol.">
        <title>The Global Catalogue of Microorganisms (GCM) 10K type strain sequencing project: providing services to taxonomists for standard genome sequencing and annotation.</title>
        <authorList>
            <consortium name="The Broad Institute Genomics Platform"/>
            <consortium name="The Broad Institute Genome Sequencing Center for Infectious Disease"/>
            <person name="Wu L."/>
            <person name="Ma J."/>
        </authorList>
    </citation>
    <scope>NUCLEOTIDE SEQUENCE [LARGE SCALE GENOMIC DNA]</scope>
    <source>
        <strain evidence="3">CGMCC 1.15790</strain>
    </source>
</reference>
<organism evidence="2 3">
    <name type="scientific">Aliibacillus thermotolerans</name>
    <dbReference type="NCBI Taxonomy" id="1834418"/>
    <lineage>
        <taxon>Bacteria</taxon>
        <taxon>Bacillati</taxon>
        <taxon>Bacillota</taxon>
        <taxon>Bacilli</taxon>
        <taxon>Bacillales</taxon>
        <taxon>Bacillaceae</taxon>
        <taxon>Aliibacillus</taxon>
    </lineage>
</organism>
<protein>
    <submittedName>
        <fullName evidence="2">Asp23/Gls24 family envelope stress response protein</fullName>
    </submittedName>
</protein>
<gene>
    <name evidence="2" type="ORF">ACFPTR_10165</name>
</gene>
<dbReference type="EMBL" id="JBHSPF010000055">
    <property type="protein sequence ID" value="MFC5629227.1"/>
    <property type="molecule type" value="Genomic_DNA"/>
</dbReference>
<dbReference type="PANTHER" id="PTHR34297">
    <property type="entry name" value="HYPOTHETICAL CYTOSOLIC PROTEIN-RELATED"/>
    <property type="match status" value="1"/>
</dbReference>
<evidence type="ECO:0000313" key="2">
    <source>
        <dbReference type="EMBL" id="MFC5629227.1"/>
    </source>
</evidence>
<evidence type="ECO:0000256" key="1">
    <source>
        <dbReference type="ARBA" id="ARBA00005721"/>
    </source>
</evidence>
<dbReference type="Proteomes" id="UP001596143">
    <property type="component" value="Unassembled WGS sequence"/>
</dbReference>
<comment type="similarity">
    <text evidence="1">Belongs to the asp23 family.</text>
</comment>
<dbReference type="RefSeq" id="WP_270898523.1">
    <property type="nucleotide sequence ID" value="NZ_JBHSPF010000055.1"/>
</dbReference>
<dbReference type="InterPro" id="IPR005531">
    <property type="entry name" value="Asp23"/>
</dbReference>